<sequence length="90" mass="10996">MRMQSVFRIKQVSRLRLSLVAFLTWPISVRSVRLYRACRTGPMKCRTTMRGVWRLHRIFRSAHRSRHRRCHTPRISDRLAMDDSQDWEKR</sequence>
<dbReference type="Proteomes" id="UP000215703">
    <property type="component" value="Chromosome"/>
</dbReference>
<gene>
    <name evidence="1" type="ORF">CIT37_02975</name>
</gene>
<dbReference type="OrthoDB" id="8256062at2"/>
<dbReference type="AlphaFoldDB" id="A0A2U8P117"/>
<accession>A0A2U8P117</accession>
<proteinExistence type="predicted"/>
<reference evidence="1 2" key="1">
    <citation type="journal article" date="2014" name="Int. J. Syst. Evol. Microbiol.">
        <title>Bradyrhizobium ottawaense sp. nov., a symbiotic nitrogen fixing bacterium from root nodules of soybeans in Canada.</title>
        <authorList>
            <person name="Yu X."/>
            <person name="Cloutier S."/>
            <person name="Tambong J.T."/>
            <person name="Bromfield E.S."/>
        </authorList>
    </citation>
    <scope>NUCLEOTIDE SEQUENCE [LARGE SCALE GENOMIC DNA]</scope>
    <source>
        <strain evidence="1 2">OO99</strain>
    </source>
</reference>
<protein>
    <submittedName>
        <fullName evidence="1">Uncharacterized protein</fullName>
    </submittedName>
</protein>
<reference evidence="1 2" key="2">
    <citation type="journal article" date="2017" name="Syst. Appl. Microbiol.">
        <title>Soybeans inoculated with root zone soils of Canadian native legumes harbour diverse and novel Bradyrhizobium spp. that possess agricultural potential.</title>
        <authorList>
            <person name="Bromfield E.S.P."/>
            <person name="Cloutier S."/>
            <person name="Tambong J.T."/>
            <person name="Tran Thi T.V."/>
        </authorList>
    </citation>
    <scope>NUCLEOTIDE SEQUENCE [LARGE SCALE GENOMIC DNA]</scope>
    <source>
        <strain evidence="1 2">OO99</strain>
    </source>
</reference>
<name>A0A2U8P117_9BRAD</name>
<evidence type="ECO:0000313" key="1">
    <source>
        <dbReference type="EMBL" id="AWL91370.1"/>
    </source>
</evidence>
<organism evidence="1 2">
    <name type="scientific">Bradyrhizobium ottawaense</name>
    <dbReference type="NCBI Taxonomy" id="931866"/>
    <lineage>
        <taxon>Bacteria</taxon>
        <taxon>Pseudomonadati</taxon>
        <taxon>Pseudomonadota</taxon>
        <taxon>Alphaproteobacteria</taxon>
        <taxon>Hyphomicrobiales</taxon>
        <taxon>Nitrobacteraceae</taxon>
        <taxon>Bradyrhizobium</taxon>
    </lineage>
</organism>
<evidence type="ECO:0000313" key="2">
    <source>
        <dbReference type="Proteomes" id="UP000215703"/>
    </source>
</evidence>
<dbReference type="EMBL" id="CP029425">
    <property type="protein sequence ID" value="AWL91370.1"/>
    <property type="molecule type" value="Genomic_DNA"/>
</dbReference>